<reference evidence="7 8" key="1">
    <citation type="journal article" date="2020" name="Genomics">
        <title>Complete, high-quality genomes from long-read metagenomic sequencing of two wolf lichen thalli reveals enigmatic genome architecture.</title>
        <authorList>
            <person name="McKenzie S.K."/>
            <person name="Walston R.F."/>
            <person name="Allen J.L."/>
        </authorList>
    </citation>
    <scope>NUCLEOTIDE SEQUENCE [LARGE SCALE GENOMIC DNA]</scope>
    <source>
        <strain evidence="7">WasteWater2</strain>
    </source>
</reference>
<dbReference type="PANTHER" id="PTHR14211">
    <property type="entry name" value="GLIOMA SUPPRESSOR CANDIDATE REGION GENE 2"/>
    <property type="match status" value="1"/>
</dbReference>
<evidence type="ECO:0000256" key="1">
    <source>
        <dbReference type="ARBA" id="ARBA00008838"/>
    </source>
</evidence>
<dbReference type="GeneID" id="59292492"/>
<dbReference type="PIRSF" id="PIRSF017302">
    <property type="entry name" value="Gltscr2"/>
    <property type="match status" value="1"/>
</dbReference>
<keyword evidence="3 5" id="KW-0690">Ribosome biogenesis</keyword>
<dbReference type="InterPro" id="IPR011687">
    <property type="entry name" value="Nop53/GLTSCR2"/>
</dbReference>
<dbReference type="GO" id="GO:0005730">
    <property type="term" value="C:nucleolus"/>
    <property type="evidence" value="ECO:0007669"/>
    <property type="project" value="UniProtKB-SubCell"/>
</dbReference>
<feature type="compositionally biased region" description="Basic and acidic residues" evidence="6">
    <location>
        <begin position="283"/>
        <end position="318"/>
    </location>
</feature>
<dbReference type="OrthoDB" id="5072at2759"/>
<feature type="region of interest" description="Disordered" evidence="6">
    <location>
        <begin position="138"/>
        <end position="169"/>
    </location>
</feature>
<comment type="caution">
    <text evidence="7">The sequence shown here is derived from an EMBL/GenBank/DDBJ whole genome shotgun (WGS) entry which is preliminary data.</text>
</comment>
<dbReference type="Pfam" id="PF07767">
    <property type="entry name" value="Nop53"/>
    <property type="match status" value="1"/>
</dbReference>
<proteinExistence type="inferred from homology"/>
<accession>A0A8H6L0G5</accession>
<dbReference type="GO" id="GO:0000027">
    <property type="term" value="P:ribosomal large subunit assembly"/>
    <property type="evidence" value="ECO:0007669"/>
    <property type="project" value="UniProtKB-UniRule"/>
</dbReference>
<gene>
    <name evidence="7" type="ORF">HO173_010846</name>
</gene>
<dbReference type="EMBL" id="JACCJC010000062">
    <property type="protein sequence ID" value="KAF6230938.1"/>
    <property type="molecule type" value="Genomic_DNA"/>
</dbReference>
<evidence type="ECO:0000313" key="7">
    <source>
        <dbReference type="EMBL" id="KAF6230938.1"/>
    </source>
</evidence>
<dbReference type="PANTHER" id="PTHR14211:SF7">
    <property type="entry name" value="RIBOSOME BIOGENESIS PROTEIN NOP53"/>
    <property type="match status" value="1"/>
</dbReference>
<dbReference type="GO" id="GO:0008097">
    <property type="term" value="F:5S rRNA binding"/>
    <property type="evidence" value="ECO:0007669"/>
    <property type="project" value="TreeGrafter"/>
</dbReference>
<dbReference type="RefSeq" id="XP_037160371.1">
    <property type="nucleotide sequence ID" value="XM_037312731.1"/>
</dbReference>
<name>A0A8H6L0G5_9LECA</name>
<feature type="region of interest" description="Disordered" evidence="6">
    <location>
        <begin position="222"/>
        <end position="318"/>
    </location>
</feature>
<dbReference type="AlphaFoldDB" id="A0A8H6L0G5"/>
<comment type="subcellular location">
    <subcellularLocation>
        <location evidence="5">Nucleus</location>
        <location evidence="5">Nucleolus</location>
    </subcellularLocation>
    <subcellularLocation>
        <location evidence="5">Nucleus</location>
        <location evidence="5">Nucleoplasm</location>
    </subcellularLocation>
</comment>
<dbReference type="Proteomes" id="UP000578531">
    <property type="component" value="Unassembled WGS sequence"/>
</dbReference>
<evidence type="ECO:0000256" key="4">
    <source>
        <dbReference type="ARBA" id="ARBA00023242"/>
    </source>
</evidence>
<evidence type="ECO:0000256" key="3">
    <source>
        <dbReference type="ARBA" id="ARBA00022517"/>
    </source>
</evidence>
<organism evidence="7 8">
    <name type="scientific">Letharia columbiana</name>
    <dbReference type="NCBI Taxonomy" id="112416"/>
    <lineage>
        <taxon>Eukaryota</taxon>
        <taxon>Fungi</taxon>
        <taxon>Dikarya</taxon>
        <taxon>Ascomycota</taxon>
        <taxon>Pezizomycotina</taxon>
        <taxon>Lecanoromycetes</taxon>
        <taxon>OSLEUM clade</taxon>
        <taxon>Lecanoromycetidae</taxon>
        <taxon>Lecanorales</taxon>
        <taxon>Lecanorineae</taxon>
        <taxon>Parmeliaceae</taxon>
        <taxon>Letharia</taxon>
    </lineage>
</organism>
<feature type="compositionally biased region" description="Acidic residues" evidence="6">
    <location>
        <begin position="255"/>
        <end position="271"/>
    </location>
</feature>
<sequence length="429" mass="49408">MGPSKEAPQQHKQPSRKGKKAWRKNVDVTDVQAGLEDVRQEVIKGGIIAEKPSDSLFTLDTKGSEAIQKSYNKIHKPLKADQILAERSATPAIDGRKRSAVTDGVLQPSTKRRKNSVSSREYERLREVAYGSQTVKDIIKNDGAPDHDPWAVKRSEADEQDPKFSYLDKTKPIKAPTTLKEAPVSLIAGSRNVPAVTAPKSGTSYNPTFQEWDALLVAEGQREVEAEKKRRREAELEQKRLDRIAAAETERETDIQTEDESAWEGFESDNEGAERLKKRRPERKTPAERNKVKRRKEAERREKWEKQMKEREKQQRRIGEIARQMKNEAKARALVKAELEKPEEVDDRVLRRRRFGKDALPEPPLELILPEELQDSLRLLKPEGNLLKDRFRNILVSGKMETRKPIQQPKKKRVSYTEKWSYKDWDLVT</sequence>
<evidence type="ECO:0000256" key="2">
    <source>
        <dbReference type="ARBA" id="ARBA00018339"/>
    </source>
</evidence>
<keyword evidence="4 5" id="KW-0539">Nucleus</keyword>
<evidence type="ECO:0000256" key="5">
    <source>
        <dbReference type="PIRNR" id="PIRNR017302"/>
    </source>
</evidence>
<feature type="region of interest" description="Disordered" evidence="6">
    <location>
        <begin position="1"/>
        <end position="25"/>
    </location>
</feature>
<feature type="region of interest" description="Disordered" evidence="6">
    <location>
        <begin position="89"/>
        <end position="122"/>
    </location>
</feature>
<feature type="compositionally biased region" description="Basic and acidic residues" evidence="6">
    <location>
        <begin position="222"/>
        <end position="254"/>
    </location>
</feature>
<protein>
    <recommendedName>
        <fullName evidence="2 5">Ribosome biogenesis protein NOP53</fullName>
    </recommendedName>
</protein>
<evidence type="ECO:0000313" key="8">
    <source>
        <dbReference type="Proteomes" id="UP000578531"/>
    </source>
</evidence>
<comment type="function">
    <text evidence="5">May play a role in ribosome biogenesis.</text>
</comment>
<dbReference type="GO" id="GO:0006364">
    <property type="term" value="P:rRNA processing"/>
    <property type="evidence" value="ECO:0007669"/>
    <property type="project" value="TreeGrafter"/>
</dbReference>
<feature type="compositionally biased region" description="Basic residues" evidence="6">
    <location>
        <begin position="13"/>
        <end position="23"/>
    </location>
</feature>
<comment type="similarity">
    <text evidence="1 5">Belongs to the NOP53 family.</text>
</comment>
<keyword evidence="8" id="KW-1185">Reference proteome</keyword>
<evidence type="ECO:0000256" key="6">
    <source>
        <dbReference type="SAM" id="MobiDB-lite"/>
    </source>
</evidence>
<dbReference type="GO" id="GO:0005654">
    <property type="term" value="C:nucleoplasm"/>
    <property type="evidence" value="ECO:0007669"/>
    <property type="project" value="UniProtKB-SubCell"/>
</dbReference>